<dbReference type="SUPFAM" id="SSF53756">
    <property type="entry name" value="UDP-Glycosyltransferase/glycogen phosphorylase"/>
    <property type="match status" value="1"/>
</dbReference>
<dbReference type="AlphaFoldDB" id="U1PVD9"/>
<dbReference type="InterPro" id="IPR001296">
    <property type="entry name" value="Glyco_trans_1"/>
</dbReference>
<dbReference type="EMBL" id="AWSC01000067">
    <property type="protein sequence ID" value="ERH14431.1"/>
    <property type="molecule type" value="Genomic_DNA"/>
</dbReference>
<dbReference type="PANTHER" id="PTHR46401">
    <property type="entry name" value="GLYCOSYLTRANSFERASE WBBK-RELATED"/>
    <property type="match status" value="1"/>
</dbReference>
<dbReference type="GO" id="GO:0016757">
    <property type="term" value="F:glycosyltransferase activity"/>
    <property type="evidence" value="ECO:0007669"/>
    <property type="project" value="UniProtKB-KW"/>
</dbReference>
<gene>
    <name evidence="5" type="ORF">HMPREF1978_01749</name>
</gene>
<evidence type="ECO:0000256" key="1">
    <source>
        <dbReference type="ARBA" id="ARBA00022676"/>
    </source>
</evidence>
<evidence type="ECO:0000313" key="5">
    <source>
        <dbReference type="EMBL" id="ERH14431.1"/>
    </source>
</evidence>
<organism evidence="5 6">
    <name type="scientific">Actinomyces graevenitzii F0530</name>
    <dbReference type="NCBI Taxonomy" id="1321817"/>
    <lineage>
        <taxon>Bacteria</taxon>
        <taxon>Bacillati</taxon>
        <taxon>Actinomycetota</taxon>
        <taxon>Actinomycetes</taxon>
        <taxon>Actinomycetales</taxon>
        <taxon>Actinomycetaceae</taxon>
        <taxon>Actinomyces</taxon>
    </lineage>
</organism>
<sequence length="393" mass="42631">MCQDYRPWLYLYASDMKVLLDATAIPANLGGVGRYVDDLVPCLVSQGVNLALAVQSRDAEHFAARAPRAHIITVPHLLERRPVRMAWEQSGLPALVRKWRPDVLHCPHYTYPTRLTLPNVGVAVTLHDATFFSHPQAHSPLKQRYFTAAITRASNHADALIVPSIATRDESIKYAGGSPENYFVAYHGVDTKRFYPVSDAERERVAASLGLAGQPYIGFLGTLEPRKNVPALVRAWVQAFSQQPNPPALVLAGGKGWDEEIEPALAGVPSHMRVLRPGYLPLEDLPGFLSGCQVLAYPSVGEGFGLPVLEAMACGAAVLTTRELSLPEVGGDAVAYCEPDVDSIAEALSSLSADATLRQQLGAAAQKRASEFTWQRAAVEHIKAYEYAAAAKS</sequence>
<dbReference type="PATRIC" id="fig|1321817.3.peg.1544"/>
<keyword evidence="1" id="KW-0328">Glycosyltransferase</keyword>
<protein>
    <submittedName>
        <fullName evidence="5">Glycosyltransferase, group 1 family protein</fullName>
    </submittedName>
</protein>
<dbReference type="Pfam" id="PF00534">
    <property type="entry name" value="Glycos_transf_1"/>
    <property type="match status" value="1"/>
</dbReference>
<feature type="domain" description="Glycosyltransferase subfamily 4-like N-terminal" evidence="4">
    <location>
        <begin position="30"/>
        <end position="193"/>
    </location>
</feature>
<evidence type="ECO:0000313" key="6">
    <source>
        <dbReference type="Proteomes" id="UP000016481"/>
    </source>
</evidence>
<evidence type="ECO:0000259" key="3">
    <source>
        <dbReference type="Pfam" id="PF00534"/>
    </source>
</evidence>
<dbReference type="Pfam" id="PF13439">
    <property type="entry name" value="Glyco_transf_4"/>
    <property type="match status" value="1"/>
</dbReference>
<dbReference type="Proteomes" id="UP000016481">
    <property type="component" value="Unassembled WGS sequence"/>
</dbReference>
<reference evidence="5 6" key="1">
    <citation type="submission" date="2013-08" db="EMBL/GenBank/DDBJ databases">
        <authorList>
            <person name="Weinstock G."/>
            <person name="Sodergren E."/>
            <person name="Wylie T."/>
            <person name="Fulton L."/>
            <person name="Fulton R."/>
            <person name="Fronick C."/>
            <person name="O'Laughlin M."/>
            <person name="Godfrey J."/>
            <person name="Miner T."/>
            <person name="Herter B."/>
            <person name="Appelbaum E."/>
            <person name="Cordes M."/>
            <person name="Lek S."/>
            <person name="Wollam A."/>
            <person name="Pepin K.H."/>
            <person name="Palsikar V.B."/>
            <person name="Mitreva M."/>
            <person name="Wilson R.K."/>
        </authorList>
    </citation>
    <scope>NUCLEOTIDE SEQUENCE [LARGE SCALE GENOMIC DNA]</scope>
    <source>
        <strain evidence="5 6">F0530</strain>
    </source>
</reference>
<dbReference type="InterPro" id="IPR028098">
    <property type="entry name" value="Glyco_trans_4-like_N"/>
</dbReference>
<feature type="domain" description="Glycosyl transferase family 1" evidence="3">
    <location>
        <begin position="209"/>
        <end position="368"/>
    </location>
</feature>
<dbReference type="GO" id="GO:0009103">
    <property type="term" value="P:lipopolysaccharide biosynthetic process"/>
    <property type="evidence" value="ECO:0007669"/>
    <property type="project" value="TreeGrafter"/>
</dbReference>
<evidence type="ECO:0000256" key="2">
    <source>
        <dbReference type="ARBA" id="ARBA00022679"/>
    </source>
</evidence>
<proteinExistence type="predicted"/>
<accession>U1PVD9</accession>
<dbReference type="HOGENOM" id="CLU_009583_27_6_11"/>
<comment type="caution">
    <text evidence="5">The sequence shown here is derived from an EMBL/GenBank/DDBJ whole genome shotgun (WGS) entry which is preliminary data.</text>
</comment>
<dbReference type="PANTHER" id="PTHR46401:SF2">
    <property type="entry name" value="GLYCOSYLTRANSFERASE WBBK-RELATED"/>
    <property type="match status" value="1"/>
</dbReference>
<name>U1PVD9_9ACTO</name>
<evidence type="ECO:0000259" key="4">
    <source>
        <dbReference type="Pfam" id="PF13439"/>
    </source>
</evidence>
<dbReference type="CDD" id="cd03809">
    <property type="entry name" value="GT4_MtfB-like"/>
    <property type="match status" value="1"/>
</dbReference>
<keyword evidence="2 5" id="KW-0808">Transferase</keyword>
<dbReference type="Gene3D" id="3.40.50.2000">
    <property type="entry name" value="Glycogen Phosphorylase B"/>
    <property type="match status" value="2"/>
</dbReference>